<feature type="transmembrane region" description="Helical" evidence="1">
    <location>
        <begin position="39"/>
        <end position="57"/>
    </location>
</feature>
<evidence type="ECO:0008006" key="4">
    <source>
        <dbReference type="Google" id="ProtNLM"/>
    </source>
</evidence>
<keyword evidence="1" id="KW-0472">Membrane</keyword>
<reference evidence="2" key="1">
    <citation type="submission" date="2020-02" db="EMBL/GenBank/DDBJ databases">
        <title>Draft genome sequence of Candidatus Afipia apatlaquensis IBT-C3, a potential strain for decolorization of textile dyes.</title>
        <authorList>
            <person name="Sanchez-Reyes A."/>
            <person name="Breton-Deval L."/>
            <person name="Mangelson H."/>
            <person name="Sanchez-Flores A."/>
        </authorList>
    </citation>
    <scope>NUCLEOTIDE SEQUENCE [LARGE SCALE GENOMIC DNA]</scope>
    <source>
        <strain evidence="2">IBT-C3</strain>
    </source>
</reference>
<protein>
    <recommendedName>
        <fullName evidence="4">VanZ family protein</fullName>
    </recommendedName>
</protein>
<gene>
    <name evidence="2" type="ORF">G4V63_12590</name>
</gene>
<evidence type="ECO:0000313" key="2">
    <source>
        <dbReference type="EMBL" id="NGX96023.1"/>
    </source>
</evidence>
<dbReference type="Proteomes" id="UP000480266">
    <property type="component" value="Unassembled WGS sequence"/>
</dbReference>
<keyword evidence="3" id="KW-1185">Reference proteome</keyword>
<evidence type="ECO:0000313" key="3">
    <source>
        <dbReference type="Proteomes" id="UP000480266"/>
    </source>
</evidence>
<feature type="transmembrane region" description="Helical" evidence="1">
    <location>
        <begin position="9"/>
        <end position="27"/>
    </location>
</feature>
<dbReference type="AlphaFoldDB" id="A0A7C9RFB4"/>
<keyword evidence="1" id="KW-1133">Transmembrane helix</keyword>
<organism evidence="2 3">
    <name type="scientific">Candidatus Afipia apatlaquensis</name>
    <dbReference type="NCBI Taxonomy" id="2712852"/>
    <lineage>
        <taxon>Bacteria</taxon>
        <taxon>Pseudomonadati</taxon>
        <taxon>Pseudomonadota</taxon>
        <taxon>Alphaproteobacteria</taxon>
        <taxon>Hyphomicrobiales</taxon>
        <taxon>Nitrobacteraceae</taxon>
        <taxon>Afipia</taxon>
    </lineage>
</organism>
<dbReference type="NCBIfam" id="NF037970">
    <property type="entry name" value="vanZ_1"/>
    <property type="match status" value="1"/>
</dbReference>
<dbReference type="EMBL" id="JAAMRR010000660">
    <property type="protein sequence ID" value="NGX96023.1"/>
    <property type="molecule type" value="Genomic_DNA"/>
</dbReference>
<feature type="transmembrane region" description="Helical" evidence="1">
    <location>
        <begin position="93"/>
        <end position="112"/>
    </location>
</feature>
<sequence length="119" mass="12689">MSAPATRIIGWLAVLSIVVLSLVPGRLRPHVLSNNYEEHFVAYIVVGCLLAAGYPALRQRLAFGVVLAVGAASLEVAQLFIVGRTSSIEDFTFSVLGAWIGLHLSASVRGLFGRLSKVV</sequence>
<feature type="transmembrane region" description="Helical" evidence="1">
    <location>
        <begin position="62"/>
        <end position="81"/>
    </location>
</feature>
<evidence type="ECO:0000256" key="1">
    <source>
        <dbReference type="SAM" id="Phobius"/>
    </source>
</evidence>
<proteinExistence type="predicted"/>
<accession>A0A7C9RFB4</accession>
<keyword evidence="1" id="KW-0812">Transmembrane</keyword>
<comment type="caution">
    <text evidence="2">The sequence shown here is derived from an EMBL/GenBank/DDBJ whole genome shotgun (WGS) entry which is preliminary data.</text>
</comment>
<name>A0A7C9RFB4_9BRAD</name>